<dbReference type="Pfam" id="PF13365">
    <property type="entry name" value="Trypsin_2"/>
    <property type="match status" value="1"/>
</dbReference>
<keyword evidence="2 6" id="KW-0645">Protease</keyword>
<dbReference type="InterPro" id="IPR008256">
    <property type="entry name" value="Peptidase_S1B"/>
</dbReference>
<sequence>MSKIENNNPMTAEEVLRLRTVKAKSTEKPSVIEKLFSQRPAMETINGRTFPKGMKTIGMPMDEKTAENRALETDHFYPTHADFEYSPKLEPKKDRKPKFIERDSFLTPENARTIFGTDQRKVYNSTAYPWRCVGRVESSLGSGSGVMIGPRHLLTCSHIVDWQPNNTTGWLKFTPMYYNGSAPYGTAWGTLTYYKYKVAGPTIDSTEIQYDYVVIVLDRPIGNSTGWLGSKSYSDSWDGGAYWTHAGYPGDLTGTQRPTYQTGIALDGDFWSADDNESMSHKADIWPGQSGGPFWGYWDGSPYAVATQSAHNPSDNFASGGSDLVNLVIRARNEHP</sequence>
<proteinExistence type="inferred from homology"/>
<protein>
    <recommendedName>
        <fullName evidence="6">Serine protease</fullName>
        <ecNumber evidence="6">3.4.21.-</ecNumber>
    </recommendedName>
</protein>
<evidence type="ECO:0000256" key="3">
    <source>
        <dbReference type="ARBA" id="ARBA00022729"/>
    </source>
</evidence>
<evidence type="ECO:0000256" key="4">
    <source>
        <dbReference type="ARBA" id="ARBA00022801"/>
    </source>
</evidence>
<dbReference type="RefSeq" id="WP_089693135.1">
    <property type="nucleotide sequence ID" value="NZ_DALZIY010000003.1"/>
</dbReference>
<dbReference type="GO" id="GO:0008236">
    <property type="term" value="F:serine-type peptidase activity"/>
    <property type="evidence" value="ECO:0007669"/>
    <property type="project" value="UniProtKB-KW"/>
</dbReference>
<evidence type="ECO:0000256" key="6">
    <source>
        <dbReference type="RuleBase" id="RU004296"/>
    </source>
</evidence>
<reference evidence="7 8" key="1">
    <citation type="submission" date="2016-10" db="EMBL/GenBank/DDBJ databases">
        <authorList>
            <person name="de Groot N.N."/>
        </authorList>
    </citation>
    <scope>NUCLEOTIDE SEQUENCE [LARGE SCALE GENOMIC DNA]</scope>
    <source>
        <strain evidence="7 8">DSM 23031</strain>
    </source>
</reference>
<organism evidence="7 8">
    <name type="scientific">Chryseobacterium culicis</name>
    <dbReference type="NCBI Taxonomy" id="680127"/>
    <lineage>
        <taxon>Bacteria</taxon>
        <taxon>Pseudomonadati</taxon>
        <taxon>Bacteroidota</taxon>
        <taxon>Flavobacteriia</taxon>
        <taxon>Flavobacteriales</taxon>
        <taxon>Weeksellaceae</taxon>
        <taxon>Chryseobacterium group</taxon>
        <taxon>Chryseobacterium</taxon>
    </lineage>
</organism>
<dbReference type="InterPro" id="IPR043504">
    <property type="entry name" value="Peptidase_S1_PA_chymotrypsin"/>
</dbReference>
<comment type="similarity">
    <text evidence="1 6">Belongs to the peptidase S1B family.</text>
</comment>
<dbReference type="EC" id="3.4.21.-" evidence="6"/>
<evidence type="ECO:0000313" key="8">
    <source>
        <dbReference type="Proteomes" id="UP000198561"/>
    </source>
</evidence>
<evidence type="ECO:0000256" key="2">
    <source>
        <dbReference type="ARBA" id="ARBA00022670"/>
    </source>
</evidence>
<evidence type="ECO:0000256" key="1">
    <source>
        <dbReference type="ARBA" id="ARBA00008764"/>
    </source>
</evidence>
<evidence type="ECO:0000313" key="7">
    <source>
        <dbReference type="EMBL" id="SEH35373.1"/>
    </source>
</evidence>
<dbReference type="AlphaFoldDB" id="A0A1H6HN21"/>
<dbReference type="InterPro" id="IPR050966">
    <property type="entry name" value="Glutamyl_endopeptidase"/>
</dbReference>
<dbReference type="Proteomes" id="UP000198561">
    <property type="component" value="Unassembled WGS sequence"/>
</dbReference>
<dbReference type="InterPro" id="IPR009003">
    <property type="entry name" value="Peptidase_S1_PA"/>
</dbReference>
<dbReference type="STRING" id="680127.SAMN05421593_2992"/>
<dbReference type="PANTHER" id="PTHR15462:SF8">
    <property type="entry name" value="SERINE PROTEASE"/>
    <property type="match status" value="1"/>
</dbReference>
<dbReference type="OrthoDB" id="1855925at2"/>
<keyword evidence="5 6" id="KW-0720">Serine protease</keyword>
<dbReference type="GO" id="GO:0006508">
    <property type="term" value="P:proteolysis"/>
    <property type="evidence" value="ECO:0007669"/>
    <property type="project" value="UniProtKB-KW"/>
</dbReference>
<dbReference type="Gene3D" id="2.40.10.10">
    <property type="entry name" value="Trypsin-like serine proteases"/>
    <property type="match status" value="2"/>
</dbReference>
<name>A0A1H6HN21_CHRCI</name>
<evidence type="ECO:0000256" key="5">
    <source>
        <dbReference type="ARBA" id="ARBA00022825"/>
    </source>
</evidence>
<dbReference type="PANTHER" id="PTHR15462">
    <property type="entry name" value="SERINE PROTEASE"/>
    <property type="match status" value="1"/>
</dbReference>
<gene>
    <name evidence="7" type="ORF">SAMN05421593_2992</name>
</gene>
<dbReference type="PRINTS" id="PR00839">
    <property type="entry name" value="V8PROTEASE"/>
</dbReference>
<keyword evidence="4 6" id="KW-0378">Hydrolase</keyword>
<dbReference type="SUPFAM" id="SSF50494">
    <property type="entry name" value="Trypsin-like serine proteases"/>
    <property type="match status" value="1"/>
</dbReference>
<dbReference type="EMBL" id="FNWQ01000003">
    <property type="protein sequence ID" value="SEH35373.1"/>
    <property type="molecule type" value="Genomic_DNA"/>
</dbReference>
<keyword evidence="3" id="KW-0732">Signal</keyword>
<accession>A0A1H6HN21</accession>